<dbReference type="AlphaFoldDB" id="A0A0N0VI11"/>
<organism evidence="2 3">
    <name type="scientific">Leptomonas pyrrhocoris</name>
    <name type="common">Firebug parasite</name>
    <dbReference type="NCBI Taxonomy" id="157538"/>
    <lineage>
        <taxon>Eukaryota</taxon>
        <taxon>Discoba</taxon>
        <taxon>Euglenozoa</taxon>
        <taxon>Kinetoplastea</taxon>
        <taxon>Metakinetoplastina</taxon>
        <taxon>Trypanosomatida</taxon>
        <taxon>Trypanosomatidae</taxon>
        <taxon>Leishmaniinae</taxon>
        <taxon>Leptomonas</taxon>
    </lineage>
</organism>
<reference evidence="2 3" key="1">
    <citation type="submission" date="2015-07" db="EMBL/GenBank/DDBJ databases">
        <title>High-quality genome of monoxenous trypanosomatid Leptomonas pyrrhocoris.</title>
        <authorList>
            <person name="Flegontov P."/>
            <person name="Butenko A."/>
            <person name="Firsov S."/>
            <person name="Vlcek C."/>
            <person name="Logacheva M.D."/>
            <person name="Field M."/>
            <person name="Filatov D."/>
            <person name="Flegontova O."/>
            <person name="Gerasimov E."/>
            <person name="Jackson A.P."/>
            <person name="Kelly S."/>
            <person name="Opperdoes F."/>
            <person name="O'Reilly A."/>
            <person name="Votypka J."/>
            <person name="Yurchenko V."/>
            <person name="Lukes J."/>
        </authorList>
    </citation>
    <scope>NUCLEOTIDE SEQUENCE [LARGE SCALE GENOMIC DNA]</scope>
    <source>
        <strain evidence="2">H10</strain>
    </source>
</reference>
<dbReference type="OMA" id="HYNRNSY"/>
<keyword evidence="1" id="KW-1133">Transmembrane helix</keyword>
<evidence type="ECO:0000313" key="2">
    <source>
        <dbReference type="EMBL" id="KPA86524.1"/>
    </source>
</evidence>
<proteinExistence type="predicted"/>
<dbReference type="GeneID" id="26900967"/>
<dbReference type="OrthoDB" id="273499at2759"/>
<protein>
    <submittedName>
        <fullName evidence="2">Uncharacterized protein</fullName>
    </submittedName>
</protein>
<evidence type="ECO:0000256" key="1">
    <source>
        <dbReference type="SAM" id="Phobius"/>
    </source>
</evidence>
<accession>A0A0N0VI11</accession>
<keyword evidence="1" id="KW-0472">Membrane</keyword>
<comment type="caution">
    <text evidence="2">The sequence shown here is derived from an EMBL/GenBank/DDBJ whole genome shotgun (WGS) entry which is preliminary data.</text>
</comment>
<feature type="transmembrane region" description="Helical" evidence="1">
    <location>
        <begin position="73"/>
        <end position="95"/>
    </location>
</feature>
<feature type="transmembrane region" description="Helical" evidence="1">
    <location>
        <begin position="7"/>
        <end position="30"/>
    </location>
</feature>
<dbReference type="RefSeq" id="XP_015664963.1">
    <property type="nucleotide sequence ID" value="XM_015796955.1"/>
</dbReference>
<evidence type="ECO:0000313" key="3">
    <source>
        <dbReference type="Proteomes" id="UP000037923"/>
    </source>
</evidence>
<dbReference type="EMBL" id="LGTL01000001">
    <property type="protein sequence ID" value="KPA86524.1"/>
    <property type="molecule type" value="Genomic_DNA"/>
</dbReference>
<name>A0A0N0VI11_LEPPY</name>
<dbReference type="Proteomes" id="UP000037923">
    <property type="component" value="Unassembled WGS sequence"/>
</dbReference>
<keyword evidence="1" id="KW-0812">Transmembrane</keyword>
<keyword evidence="3" id="KW-1185">Reference proteome</keyword>
<sequence length="143" mass="15833">MDLQNHLPFTVSLCVAALATVCFSLFYVLISLMQITTLLDIVFPVTPESPPNGLRQLVASIGYSLIGGETPLYLNQSAFAMTALLFSLVVLLILVEESLLRVKEKVRAWGKLPSVEVLHHYNRNSYDVALKQTGKGLARKKLM</sequence>
<gene>
    <name evidence="2" type="ORF">ABB37_00670</name>
</gene>
<dbReference type="VEuPathDB" id="TriTrypDB:LpyrH10_01_6700"/>